<evidence type="ECO:0000256" key="3">
    <source>
        <dbReference type="ARBA" id="ARBA00023134"/>
    </source>
</evidence>
<dbReference type="InterPro" id="IPR006703">
    <property type="entry name" value="G_AIG1"/>
</dbReference>
<dbReference type="GeneID" id="115816410"/>
<dbReference type="FunFam" id="3.40.50.300:FF:000366">
    <property type="entry name" value="GTPase, IMAP family member 2"/>
    <property type="match status" value="1"/>
</dbReference>
<organism evidence="6 7">
    <name type="scientific">Chanos chanos</name>
    <name type="common">Milkfish</name>
    <name type="synonym">Mugil chanos</name>
    <dbReference type="NCBI Taxonomy" id="29144"/>
    <lineage>
        <taxon>Eukaryota</taxon>
        <taxon>Metazoa</taxon>
        <taxon>Chordata</taxon>
        <taxon>Craniata</taxon>
        <taxon>Vertebrata</taxon>
        <taxon>Euteleostomi</taxon>
        <taxon>Actinopterygii</taxon>
        <taxon>Neopterygii</taxon>
        <taxon>Teleostei</taxon>
        <taxon>Ostariophysi</taxon>
        <taxon>Gonorynchiformes</taxon>
        <taxon>Chanidae</taxon>
        <taxon>Chanos</taxon>
    </lineage>
</organism>
<dbReference type="PANTHER" id="PTHR10903:SF62">
    <property type="entry name" value="GTPASE IMAP FAMILY MEMBER 4-LIKE-RELATED"/>
    <property type="match status" value="1"/>
</dbReference>
<dbReference type="RefSeq" id="XP_030635225.1">
    <property type="nucleotide sequence ID" value="XM_030779365.1"/>
</dbReference>
<evidence type="ECO:0000256" key="2">
    <source>
        <dbReference type="ARBA" id="ARBA00022741"/>
    </source>
</evidence>
<keyword evidence="4" id="KW-0472">Membrane</keyword>
<keyword evidence="6" id="KW-1185">Reference proteome</keyword>
<feature type="transmembrane region" description="Helical" evidence="4">
    <location>
        <begin position="355"/>
        <end position="377"/>
    </location>
</feature>
<keyword evidence="4" id="KW-0812">Transmembrane</keyword>
<dbReference type="InterPro" id="IPR027417">
    <property type="entry name" value="P-loop_NTPase"/>
</dbReference>
<proteinExistence type="inferred from homology"/>
<protein>
    <submittedName>
        <fullName evidence="7">GTPase IMAP family member 9-like</fullName>
    </submittedName>
</protein>
<dbReference type="Pfam" id="PF04548">
    <property type="entry name" value="AIG1"/>
    <property type="match status" value="1"/>
</dbReference>
<accession>A0A6J2VQJ4</accession>
<evidence type="ECO:0000313" key="7">
    <source>
        <dbReference type="RefSeq" id="XP_030635225.1"/>
    </source>
</evidence>
<evidence type="ECO:0000256" key="4">
    <source>
        <dbReference type="SAM" id="Phobius"/>
    </source>
</evidence>
<gene>
    <name evidence="7" type="primary">LOC115816410</name>
</gene>
<keyword evidence="2" id="KW-0547">Nucleotide-binding</keyword>
<dbReference type="GO" id="GO:0005525">
    <property type="term" value="F:GTP binding"/>
    <property type="evidence" value="ECO:0007669"/>
    <property type="project" value="UniProtKB-KW"/>
</dbReference>
<dbReference type="InParanoid" id="A0A6J2VQJ4"/>
<dbReference type="InterPro" id="IPR045058">
    <property type="entry name" value="GIMA/IAN/Toc"/>
</dbReference>
<reference evidence="7" key="1">
    <citation type="submission" date="2025-08" db="UniProtKB">
        <authorList>
            <consortium name="RefSeq"/>
        </authorList>
    </citation>
    <scope>IDENTIFICATION</scope>
</reference>
<dbReference type="AlphaFoldDB" id="A0A6J2VQJ4"/>
<keyword evidence="4" id="KW-1133">Transmembrane helix</keyword>
<dbReference type="PROSITE" id="PS51720">
    <property type="entry name" value="G_AIG1"/>
    <property type="match status" value="1"/>
</dbReference>
<feature type="domain" description="AIG1-type G" evidence="5">
    <location>
        <begin position="108"/>
        <end position="316"/>
    </location>
</feature>
<evidence type="ECO:0000256" key="1">
    <source>
        <dbReference type="ARBA" id="ARBA00008535"/>
    </source>
</evidence>
<dbReference type="PANTHER" id="PTHR10903">
    <property type="entry name" value="GTPASE, IMAP FAMILY MEMBER-RELATED"/>
    <property type="match status" value="1"/>
</dbReference>
<name>A0A6J2VQJ4_CHACN</name>
<dbReference type="Gene3D" id="3.40.50.300">
    <property type="entry name" value="P-loop containing nucleotide triphosphate hydrolases"/>
    <property type="match status" value="1"/>
</dbReference>
<evidence type="ECO:0000259" key="5">
    <source>
        <dbReference type="PROSITE" id="PS51720"/>
    </source>
</evidence>
<evidence type="ECO:0000313" key="6">
    <source>
        <dbReference type="Proteomes" id="UP000504632"/>
    </source>
</evidence>
<dbReference type="Proteomes" id="UP000504632">
    <property type="component" value="Chromosome 7"/>
</dbReference>
<dbReference type="CDD" id="cd01852">
    <property type="entry name" value="AIG1"/>
    <property type="match status" value="1"/>
</dbReference>
<dbReference type="SUPFAM" id="SSF52540">
    <property type="entry name" value="P-loop containing nucleoside triphosphate hydrolases"/>
    <property type="match status" value="1"/>
</dbReference>
<comment type="similarity">
    <text evidence="1">Belongs to the TRAFAC class TrmE-Era-EngA-EngB-Septin-like GTPase superfamily. AIG1/Toc34/Toc159-like paraseptin GTPase family. IAN subfamily.</text>
</comment>
<dbReference type="OrthoDB" id="425923at2759"/>
<keyword evidence="3" id="KW-0342">GTP-binding</keyword>
<sequence>MPPKRVSEKESALPGCVTARCGNCRAFGGLQRVVWTAQRTDVVVEEFKYLVILFTSKGKMEREIDRRTWVAVAVMRSLYWTVVVKREFKCKVKNKCSYKINLFTRPRKEELRIVLLRKTGDGKSSTGNTILNDKAFPAKSSFKAVTHKCESKSGTVHERPVKVIVTPGFFDTDHPEDQQAYEIANCLTQSALQVHAFLIVLRVGRYTEQEWEVMKKITEPFGEDALRYSVVLLTHGNQLDDGQTIEDFVRENGALQELVDKCGGRCHVIDNKYWNQQQDEYRNNSVQVQKLLETIEEMLRENGGNYYTNELPQTVQEDIKGEEKTINEDGTGHLSEEEIREMARMRVFNKYEIKLAGIATGVLTGALLGAFLGVGVLEKRRMALPGKTGDGKSSAGNPILYNDTFPATL</sequence>